<dbReference type="InterPro" id="IPR029058">
    <property type="entry name" value="AB_hydrolase_fold"/>
</dbReference>
<proteinExistence type="predicted"/>
<evidence type="ECO:0000259" key="2">
    <source>
        <dbReference type="Pfam" id="PF00561"/>
    </source>
</evidence>
<dbReference type="PANTHER" id="PTHR43798:SF31">
    <property type="entry name" value="AB HYDROLASE SUPERFAMILY PROTEIN YCLE"/>
    <property type="match status" value="1"/>
</dbReference>
<evidence type="ECO:0000256" key="1">
    <source>
        <dbReference type="ARBA" id="ARBA00022801"/>
    </source>
</evidence>
<dbReference type="AlphaFoldDB" id="A0A7V4KBA4"/>
<dbReference type="PRINTS" id="PR00111">
    <property type="entry name" value="ABHYDROLASE"/>
</dbReference>
<dbReference type="InterPro" id="IPR050266">
    <property type="entry name" value="AB_hydrolase_sf"/>
</dbReference>
<organism evidence="3">
    <name type="scientific">Fervidobacterium pennivorans</name>
    <dbReference type="NCBI Taxonomy" id="93466"/>
    <lineage>
        <taxon>Bacteria</taxon>
        <taxon>Thermotogati</taxon>
        <taxon>Thermotogota</taxon>
        <taxon>Thermotogae</taxon>
        <taxon>Thermotogales</taxon>
        <taxon>Fervidobacteriaceae</taxon>
        <taxon>Fervidobacterium</taxon>
    </lineage>
</organism>
<dbReference type="SUPFAM" id="SSF53474">
    <property type="entry name" value="alpha/beta-Hydrolases"/>
    <property type="match status" value="1"/>
</dbReference>
<accession>A0A7V4KBA4</accession>
<name>A0A7V4KBA4_FERPE</name>
<comment type="caution">
    <text evidence="3">The sequence shown here is derived from an EMBL/GenBank/DDBJ whole genome shotgun (WGS) entry which is preliminary data.</text>
</comment>
<dbReference type="GO" id="GO:0016020">
    <property type="term" value="C:membrane"/>
    <property type="evidence" value="ECO:0007669"/>
    <property type="project" value="TreeGrafter"/>
</dbReference>
<keyword evidence="1 3" id="KW-0378">Hydrolase</keyword>
<dbReference type="EMBL" id="DSZZ01000032">
    <property type="protein sequence ID" value="HGU52028.1"/>
    <property type="molecule type" value="Genomic_DNA"/>
</dbReference>
<feature type="domain" description="AB hydrolase-1" evidence="2">
    <location>
        <begin position="71"/>
        <end position="196"/>
    </location>
</feature>
<dbReference type="PANTHER" id="PTHR43798">
    <property type="entry name" value="MONOACYLGLYCEROL LIPASE"/>
    <property type="match status" value="1"/>
</dbReference>
<dbReference type="InterPro" id="IPR000073">
    <property type="entry name" value="AB_hydrolase_1"/>
</dbReference>
<dbReference type="GO" id="GO:0016787">
    <property type="term" value="F:hydrolase activity"/>
    <property type="evidence" value="ECO:0007669"/>
    <property type="project" value="UniProtKB-KW"/>
</dbReference>
<protein>
    <submittedName>
        <fullName evidence="3">Alpha/beta hydrolase</fullName>
    </submittedName>
</protein>
<dbReference type="Pfam" id="PF00561">
    <property type="entry name" value="Abhydrolase_1"/>
    <property type="match status" value="1"/>
</dbReference>
<reference evidence="3" key="1">
    <citation type="journal article" date="2020" name="mSystems">
        <title>Genome- and Community-Level Interaction Insights into Carbon Utilization and Element Cycling Functions of Hydrothermarchaeota in Hydrothermal Sediment.</title>
        <authorList>
            <person name="Zhou Z."/>
            <person name="Liu Y."/>
            <person name="Xu W."/>
            <person name="Pan J."/>
            <person name="Luo Z.H."/>
            <person name="Li M."/>
        </authorList>
    </citation>
    <scope>NUCLEOTIDE SEQUENCE [LARGE SCALE GENOMIC DNA]</scope>
    <source>
        <strain evidence="3">SpSt-61</strain>
    </source>
</reference>
<sequence>MIENYKKVDPVERSILTNTFKTLLIGTVAFYLLTHLSSSSILETISSDVRKISIDSIQVAYREAGQSNSKAVVFLHGFGGSSYDWKELMDMLSESYRCLAFDIPPFGLSEKRLDFDYSDESIVRLIMNSLNYLGVNRFVLVGHSMGGYLSLAIASLFPERVEKLILFDAAYANHSETLNSPNPPFELDNENQIKLYQILLDIGLKTYPLVKFLYQTYLSTGTILSTEHFEYLFAQNYFLPAEVLIKFTKDKAIQKPLAIDLANIVAKTLIIYGEKDSITPPSIGEYLSRNIRDSRLLLIPNEGHMPLANKLALEKVKVFLGE</sequence>
<evidence type="ECO:0000313" key="3">
    <source>
        <dbReference type="EMBL" id="HGU52028.1"/>
    </source>
</evidence>
<dbReference type="Gene3D" id="3.40.50.1820">
    <property type="entry name" value="alpha/beta hydrolase"/>
    <property type="match status" value="1"/>
</dbReference>
<gene>
    <name evidence="3" type="ORF">ENT78_00620</name>
</gene>